<dbReference type="EMBL" id="JBBWWR010000013">
    <property type="protein sequence ID" value="KAK8955627.1"/>
    <property type="molecule type" value="Genomic_DNA"/>
</dbReference>
<keyword evidence="3" id="KW-1185">Reference proteome</keyword>
<evidence type="ECO:0000256" key="1">
    <source>
        <dbReference type="SAM" id="MobiDB-lite"/>
    </source>
</evidence>
<feature type="compositionally biased region" description="Low complexity" evidence="1">
    <location>
        <begin position="142"/>
        <end position="157"/>
    </location>
</feature>
<proteinExistence type="predicted"/>
<evidence type="ECO:0000313" key="3">
    <source>
        <dbReference type="Proteomes" id="UP001412067"/>
    </source>
</evidence>
<feature type="region of interest" description="Disordered" evidence="1">
    <location>
        <begin position="41"/>
        <end position="108"/>
    </location>
</feature>
<organism evidence="2 3">
    <name type="scientific">Platanthera guangdongensis</name>
    <dbReference type="NCBI Taxonomy" id="2320717"/>
    <lineage>
        <taxon>Eukaryota</taxon>
        <taxon>Viridiplantae</taxon>
        <taxon>Streptophyta</taxon>
        <taxon>Embryophyta</taxon>
        <taxon>Tracheophyta</taxon>
        <taxon>Spermatophyta</taxon>
        <taxon>Magnoliopsida</taxon>
        <taxon>Liliopsida</taxon>
        <taxon>Asparagales</taxon>
        <taxon>Orchidaceae</taxon>
        <taxon>Orchidoideae</taxon>
        <taxon>Orchideae</taxon>
        <taxon>Orchidinae</taxon>
        <taxon>Platanthera</taxon>
    </lineage>
</organism>
<evidence type="ECO:0000313" key="2">
    <source>
        <dbReference type="EMBL" id="KAK8955627.1"/>
    </source>
</evidence>
<sequence>MYRTPDASPYLAPELRLYTSFFFALPRCPFAAGSFDSVPAAGNTQSYSRRNEPIRNPVVGDLGNLFNGTDGRTACYSQRQTGEPGGIGRSPEEKVEIDDDPIGTSARWRKRRAGLKEEISLPDVDWPGKTRLGAGREEEISSIEGGAESYSIGRKAQ</sequence>
<dbReference type="Proteomes" id="UP001412067">
    <property type="component" value="Unassembled WGS sequence"/>
</dbReference>
<accession>A0ABR2LZW4</accession>
<reference evidence="2 3" key="1">
    <citation type="journal article" date="2022" name="Nat. Plants">
        <title>Genomes of leafy and leafless Platanthera orchids illuminate the evolution of mycoheterotrophy.</title>
        <authorList>
            <person name="Li M.H."/>
            <person name="Liu K.W."/>
            <person name="Li Z."/>
            <person name="Lu H.C."/>
            <person name="Ye Q.L."/>
            <person name="Zhang D."/>
            <person name="Wang J.Y."/>
            <person name="Li Y.F."/>
            <person name="Zhong Z.M."/>
            <person name="Liu X."/>
            <person name="Yu X."/>
            <person name="Liu D.K."/>
            <person name="Tu X.D."/>
            <person name="Liu B."/>
            <person name="Hao Y."/>
            <person name="Liao X.Y."/>
            <person name="Jiang Y.T."/>
            <person name="Sun W.H."/>
            <person name="Chen J."/>
            <person name="Chen Y.Q."/>
            <person name="Ai Y."/>
            <person name="Zhai J.W."/>
            <person name="Wu S.S."/>
            <person name="Zhou Z."/>
            <person name="Hsiao Y.Y."/>
            <person name="Wu W.L."/>
            <person name="Chen Y.Y."/>
            <person name="Lin Y.F."/>
            <person name="Hsu J.L."/>
            <person name="Li C.Y."/>
            <person name="Wang Z.W."/>
            <person name="Zhao X."/>
            <person name="Zhong W.Y."/>
            <person name="Ma X.K."/>
            <person name="Ma L."/>
            <person name="Huang J."/>
            <person name="Chen G.Z."/>
            <person name="Huang M.Z."/>
            <person name="Huang L."/>
            <person name="Peng D.H."/>
            <person name="Luo Y.B."/>
            <person name="Zou S.Q."/>
            <person name="Chen S.P."/>
            <person name="Lan S."/>
            <person name="Tsai W.C."/>
            <person name="Van de Peer Y."/>
            <person name="Liu Z.J."/>
        </authorList>
    </citation>
    <scope>NUCLEOTIDE SEQUENCE [LARGE SCALE GENOMIC DNA]</scope>
    <source>
        <strain evidence="2">Lor288</strain>
    </source>
</reference>
<comment type="caution">
    <text evidence="2">The sequence shown here is derived from an EMBL/GenBank/DDBJ whole genome shotgun (WGS) entry which is preliminary data.</text>
</comment>
<name>A0ABR2LZW4_9ASPA</name>
<feature type="region of interest" description="Disordered" evidence="1">
    <location>
        <begin position="122"/>
        <end position="157"/>
    </location>
</feature>
<gene>
    <name evidence="2" type="ORF">KSP40_PGU012890</name>
</gene>
<protein>
    <submittedName>
        <fullName evidence="2">Uncharacterized protein</fullName>
    </submittedName>
</protein>